<feature type="compositionally biased region" description="Basic residues" evidence="2">
    <location>
        <begin position="127"/>
        <end position="144"/>
    </location>
</feature>
<name>A0A495A7S6_9BACI</name>
<dbReference type="InterPro" id="IPR002822">
    <property type="entry name" value="Ni_insertion"/>
</dbReference>
<gene>
    <name evidence="3" type="ORF">D8M06_06195</name>
</gene>
<dbReference type="PANTHER" id="PTHR36566:SF1">
    <property type="entry name" value="PYRIDINIUM-3,5-BISTHIOCARBOXYLIC ACID MONONUCLEOTIDE NICKEL INSERTION PROTEIN"/>
    <property type="match status" value="1"/>
</dbReference>
<sequence length="311" mass="35203">MKFLYLDCFSGLSGDMTIGALLDAGGDFTHLEKELKKLQIEDEYELSTKKVVKNGITATKFDVLLKNEDNTNHHHHHDGHAHEEHEYHHHEHTHEDKHSHHHHHEHTHEDKHSHHHHHEHTHEDKHSHHHHHHTHNHDHGHHHHRAYRDIVKMITESELTEKVKDMSLRMFKKIGEAEGKIHGMPLEDVHFHEVGAVDSIIDIVGTAILLEQLKIDEVKAAAVPTGSGHIHIDHGVYPIPAPATLEILRGVPIAKSELKSELTTPTGAAIAAVLANEYCPFPSIEVEEIGYGAGTKTFPNHPNVLRVVIGK</sequence>
<protein>
    <submittedName>
        <fullName evidence="3">DUF111 family protein</fullName>
    </submittedName>
</protein>
<dbReference type="OrthoDB" id="9765625at2"/>
<evidence type="ECO:0000256" key="2">
    <source>
        <dbReference type="SAM" id="MobiDB-lite"/>
    </source>
</evidence>
<feature type="region of interest" description="Disordered" evidence="2">
    <location>
        <begin position="69"/>
        <end position="144"/>
    </location>
</feature>
<evidence type="ECO:0000313" key="3">
    <source>
        <dbReference type="EMBL" id="RKQ35842.1"/>
    </source>
</evidence>
<dbReference type="AlphaFoldDB" id="A0A495A7S6"/>
<dbReference type="EMBL" id="RBZP01000002">
    <property type="protein sequence ID" value="RKQ35842.1"/>
    <property type="molecule type" value="Genomic_DNA"/>
</dbReference>
<evidence type="ECO:0000313" key="4">
    <source>
        <dbReference type="Proteomes" id="UP000269301"/>
    </source>
</evidence>
<dbReference type="RefSeq" id="WP_121203514.1">
    <property type="nucleotide sequence ID" value="NZ_RBZP01000002.1"/>
</dbReference>
<proteinExistence type="predicted"/>
<keyword evidence="1" id="KW-0533">Nickel</keyword>
<comment type="caution">
    <text evidence="3">The sequence shown here is derived from an EMBL/GenBank/DDBJ whole genome shotgun (WGS) entry which is preliminary data.</text>
</comment>
<dbReference type="PANTHER" id="PTHR36566">
    <property type="entry name" value="NICKEL INSERTION PROTEIN-RELATED"/>
    <property type="match status" value="1"/>
</dbReference>
<keyword evidence="4" id="KW-1185">Reference proteome</keyword>
<dbReference type="Pfam" id="PF01969">
    <property type="entry name" value="Ni_insertion"/>
    <property type="match status" value="1"/>
</dbReference>
<dbReference type="Proteomes" id="UP000269301">
    <property type="component" value="Unassembled WGS sequence"/>
</dbReference>
<reference evidence="3 4" key="1">
    <citation type="journal article" date="2016" name="Int. J. Syst. Evol. Microbiol.">
        <title>Oceanobacillus halophilus sp. nov., a novel moderately halophilic bacterium from a hypersaline lake.</title>
        <authorList>
            <person name="Amoozegar M.A."/>
            <person name="Bagheri M."/>
            <person name="Makhdoumi A."/>
            <person name="Nikou M.M."/>
            <person name="Fazeli S.A.S."/>
            <person name="Schumann P."/>
            <person name="Sproer C."/>
            <person name="Sanchez-Porro C."/>
            <person name="Ventosa A."/>
        </authorList>
    </citation>
    <scope>NUCLEOTIDE SEQUENCE [LARGE SCALE GENOMIC DNA]</scope>
    <source>
        <strain evidence="3 4">DSM 23996</strain>
    </source>
</reference>
<feature type="compositionally biased region" description="Basic and acidic residues" evidence="2">
    <location>
        <begin position="80"/>
        <end position="98"/>
    </location>
</feature>
<evidence type="ECO:0000256" key="1">
    <source>
        <dbReference type="ARBA" id="ARBA00022596"/>
    </source>
</evidence>
<accession>A0A495A7S6</accession>
<organism evidence="3 4">
    <name type="scientific">Oceanobacillus halophilus</name>
    <dbReference type="NCBI Taxonomy" id="930130"/>
    <lineage>
        <taxon>Bacteria</taxon>
        <taxon>Bacillati</taxon>
        <taxon>Bacillota</taxon>
        <taxon>Bacilli</taxon>
        <taxon>Bacillales</taxon>
        <taxon>Bacillaceae</taxon>
        <taxon>Oceanobacillus</taxon>
    </lineage>
</organism>